<evidence type="ECO:0000313" key="3">
    <source>
        <dbReference type="EMBL" id="CAB4011274.1"/>
    </source>
</evidence>
<dbReference type="InterPro" id="IPR038717">
    <property type="entry name" value="Tc1-like_DDE_dom"/>
</dbReference>
<dbReference type="GO" id="GO:0003676">
    <property type="term" value="F:nucleic acid binding"/>
    <property type="evidence" value="ECO:0007669"/>
    <property type="project" value="InterPro"/>
</dbReference>
<dbReference type="InterPro" id="IPR036397">
    <property type="entry name" value="RNaseH_sf"/>
</dbReference>
<proteinExistence type="predicted"/>
<dbReference type="AlphaFoldDB" id="A0A7D9EJW3"/>
<organism evidence="3 4">
    <name type="scientific">Paramuricea clavata</name>
    <name type="common">Red gorgonian</name>
    <name type="synonym">Violescent sea-whip</name>
    <dbReference type="NCBI Taxonomy" id="317549"/>
    <lineage>
        <taxon>Eukaryota</taxon>
        <taxon>Metazoa</taxon>
        <taxon>Cnidaria</taxon>
        <taxon>Anthozoa</taxon>
        <taxon>Octocorallia</taxon>
        <taxon>Malacalcyonacea</taxon>
        <taxon>Plexauridae</taxon>
        <taxon>Paramuricea</taxon>
    </lineage>
</organism>
<sequence>MLKKARKGRSRLWLQDGDPSQNSAAAKTAMKSIRAKLLSIPARSPDLNPIENLFHLVKNQLNNNAIVQNIKKENFQEFSAPVQSTILNFDNIVIDKIIESMSNRIELVVNRKGKRIRY</sequence>
<name>A0A7D9EJW3_PARCT</name>
<dbReference type="OrthoDB" id="5988968at2759"/>
<evidence type="ECO:0000256" key="1">
    <source>
        <dbReference type="SAM" id="MobiDB-lite"/>
    </source>
</evidence>
<evidence type="ECO:0000259" key="2">
    <source>
        <dbReference type="Pfam" id="PF13358"/>
    </source>
</evidence>
<accession>A0A7D9EJW3</accession>
<dbReference type="EMBL" id="CACRXK020007093">
    <property type="protein sequence ID" value="CAB4011274.1"/>
    <property type="molecule type" value="Genomic_DNA"/>
</dbReference>
<evidence type="ECO:0000313" key="4">
    <source>
        <dbReference type="Proteomes" id="UP001152795"/>
    </source>
</evidence>
<dbReference type="Gene3D" id="3.30.420.10">
    <property type="entry name" value="Ribonuclease H-like superfamily/Ribonuclease H"/>
    <property type="match status" value="1"/>
</dbReference>
<feature type="compositionally biased region" description="Basic residues" evidence="1">
    <location>
        <begin position="1"/>
        <end position="10"/>
    </location>
</feature>
<comment type="caution">
    <text evidence="3">The sequence shown here is derived from an EMBL/GenBank/DDBJ whole genome shotgun (WGS) entry which is preliminary data.</text>
</comment>
<keyword evidence="4" id="KW-1185">Reference proteome</keyword>
<dbReference type="Proteomes" id="UP001152795">
    <property type="component" value="Unassembled WGS sequence"/>
</dbReference>
<feature type="domain" description="Tc1-like transposase DDE" evidence="2">
    <location>
        <begin position="17"/>
        <end position="71"/>
    </location>
</feature>
<dbReference type="Pfam" id="PF13358">
    <property type="entry name" value="DDE_3"/>
    <property type="match status" value="1"/>
</dbReference>
<feature type="region of interest" description="Disordered" evidence="1">
    <location>
        <begin position="1"/>
        <end position="26"/>
    </location>
</feature>
<protein>
    <recommendedName>
        <fullName evidence="2">Tc1-like transposase DDE domain-containing protein</fullName>
    </recommendedName>
</protein>
<reference evidence="3" key="1">
    <citation type="submission" date="2020-04" db="EMBL/GenBank/DDBJ databases">
        <authorList>
            <person name="Alioto T."/>
            <person name="Alioto T."/>
            <person name="Gomez Garrido J."/>
        </authorList>
    </citation>
    <scope>NUCLEOTIDE SEQUENCE</scope>
    <source>
        <strain evidence="3">A484AB</strain>
    </source>
</reference>
<gene>
    <name evidence="3" type="ORF">PACLA_8A007692</name>
</gene>